<name>A0A9P9EY20_9HYPO</name>
<proteinExistence type="predicted"/>
<dbReference type="OrthoDB" id="5429780at2759"/>
<evidence type="ECO:0000256" key="1">
    <source>
        <dbReference type="SAM" id="MobiDB-lite"/>
    </source>
</evidence>
<sequence>MPILVSNRNQNETQCLQKRRLNRYSGQEYQDVSSSIPIQPPPATRAFTSIPDELISRVTLNYVGFSEAKANELWNIWVNWPPWAPPRETYSGDDELQMTFIDFVTSPFLASSDNLSDEGAAWKTYMDEYGLNTEIQRAILDPMFECFRLDDSCALWAKDIIKMRYKWTGRDLWRVTGMRRSTRHANGRPSQSSTEEAGVHLA</sequence>
<evidence type="ECO:0000313" key="3">
    <source>
        <dbReference type="Proteomes" id="UP000738349"/>
    </source>
</evidence>
<keyword evidence="3" id="KW-1185">Reference proteome</keyword>
<dbReference type="EMBL" id="JAGMUV010000007">
    <property type="protein sequence ID" value="KAH7148193.1"/>
    <property type="molecule type" value="Genomic_DNA"/>
</dbReference>
<reference evidence="2" key="1">
    <citation type="journal article" date="2021" name="Nat. Commun.">
        <title>Genetic determinants of endophytism in the Arabidopsis root mycobiome.</title>
        <authorList>
            <person name="Mesny F."/>
            <person name="Miyauchi S."/>
            <person name="Thiergart T."/>
            <person name="Pickel B."/>
            <person name="Atanasova L."/>
            <person name="Karlsson M."/>
            <person name="Huettel B."/>
            <person name="Barry K.W."/>
            <person name="Haridas S."/>
            <person name="Chen C."/>
            <person name="Bauer D."/>
            <person name="Andreopoulos W."/>
            <person name="Pangilinan J."/>
            <person name="LaButti K."/>
            <person name="Riley R."/>
            <person name="Lipzen A."/>
            <person name="Clum A."/>
            <person name="Drula E."/>
            <person name="Henrissat B."/>
            <person name="Kohler A."/>
            <person name="Grigoriev I.V."/>
            <person name="Martin F.M."/>
            <person name="Hacquard S."/>
        </authorList>
    </citation>
    <scope>NUCLEOTIDE SEQUENCE</scope>
    <source>
        <strain evidence="2">MPI-CAGE-AT-0147</strain>
    </source>
</reference>
<feature type="region of interest" description="Disordered" evidence="1">
    <location>
        <begin position="181"/>
        <end position="202"/>
    </location>
</feature>
<dbReference type="Proteomes" id="UP000738349">
    <property type="component" value="Unassembled WGS sequence"/>
</dbReference>
<organism evidence="2 3">
    <name type="scientific">Dactylonectria macrodidyma</name>
    <dbReference type="NCBI Taxonomy" id="307937"/>
    <lineage>
        <taxon>Eukaryota</taxon>
        <taxon>Fungi</taxon>
        <taxon>Dikarya</taxon>
        <taxon>Ascomycota</taxon>
        <taxon>Pezizomycotina</taxon>
        <taxon>Sordariomycetes</taxon>
        <taxon>Hypocreomycetidae</taxon>
        <taxon>Hypocreales</taxon>
        <taxon>Nectriaceae</taxon>
        <taxon>Dactylonectria</taxon>
    </lineage>
</organism>
<accession>A0A9P9EY20</accession>
<gene>
    <name evidence="2" type="ORF">EDB81DRAFT_882637</name>
</gene>
<dbReference type="AlphaFoldDB" id="A0A9P9EY20"/>
<protein>
    <submittedName>
        <fullName evidence="2">Uncharacterized protein</fullName>
    </submittedName>
</protein>
<comment type="caution">
    <text evidence="2">The sequence shown here is derived from an EMBL/GenBank/DDBJ whole genome shotgun (WGS) entry which is preliminary data.</text>
</comment>
<evidence type="ECO:0000313" key="2">
    <source>
        <dbReference type="EMBL" id="KAH7148193.1"/>
    </source>
</evidence>